<dbReference type="Proteomes" id="UP001524501">
    <property type="component" value="Unassembled WGS sequence"/>
</dbReference>
<evidence type="ECO:0000256" key="4">
    <source>
        <dbReference type="RuleBase" id="RU003560"/>
    </source>
</evidence>
<dbReference type="InterPro" id="IPR049704">
    <property type="entry name" value="Aminotrans_3_PPA_site"/>
</dbReference>
<evidence type="ECO:0000313" key="6">
    <source>
        <dbReference type="Proteomes" id="UP001524501"/>
    </source>
</evidence>
<keyword evidence="5" id="KW-0808">Transferase</keyword>
<dbReference type="InterPro" id="IPR050103">
    <property type="entry name" value="Class-III_PLP-dep_AT"/>
</dbReference>
<comment type="similarity">
    <text evidence="2 4">Belongs to the class-III pyridoxal-phosphate-dependent aminotransferase family.</text>
</comment>
<dbReference type="Gene3D" id="3.90.1150.10">
    <property type="entry name" value="Aspartate Aminotransferase, domain 1"/>
    <property type="match status" value="1"/>
</dbReference>
<gene>
    <name evidence="5" type="ORF">NOF53_00530</name>
</gene>
<dbReference type="InterPro" id="IPR015422">
    <property type="entry name" value="PyrdxlP-dep_Trfase_small"/>
</dbReference>
<keyword evidence="5" id="KW-0032">Aminotransferase</keyword>
<dbReference type="InterPro" id="IPR005814">
    <property type="entry name" value="Aminotrans_3"/>
</dbReference>
<accession>A0ABT1Q993</accession>
<dbReference type="InterPro" id="IPR015424">
    <property type="entry name" value="PyrdxlP-dep_Trfase"/>
</dbReference>
<dbReference type="PANTHER" id="PTHR11986:SF58">
    <property type="entry name" value="LEUCINE_METHIONINE RACEMASE"/>
    <property type="match status" value="1"/>
</dbReference>
<dbReference type="GO" id="GO:0008483">
    <property type="term" value="F:transaminase activity"/>
    <property type="evidence" value="ECO:0007669"/>
    <property type="project" value="UniProtKB-KW"/>
</dbReference>
<dbReference type="InterPro" id="IPR015421">
    <property type="entry name" value="PyrdxlP-dep_Trfase_major"/>
</dbReference>
<dbReference type="RefSeq" id="WP_255965017.1">
    <property type="nucleotide sequence ID" value="NZ_JANFQF010000001.1"/>
</dbReference>
<keyword evidence="6" id="KW-1185">Reference proteome</keyword>
<name>A0ABT1Q993_9NOCA</name>
<comment type="cofactor">
    <cofactor evidence="1">
        <name>pyridoxal 5'-phosphate</name>
        <dbReference type="ChEBI" id="CHEBI:597326"/>
    </cofactor>
</comment>
<dbReference type="SUPFAM" id="SSF53383">
    <property type="entry name" value="PLP-dependent transferases"/>
    <property type="match status" value="1"/>
</dbReference>
<dbReference type="PROSITE" id="PS00600">
    <property type="entry name" value="AA_TRANSFER_CLASS_3"/>
    <property type="match status" value="1"/>
</dbReference>
<reference evidence="5 6" key="1">
    <citation type="submission" date="2022-07" db="EMBL/GenBank/DDBJ databases">
        <title>Degradation activity of malathion, p-nitrophenol and potential low-temperature adaptation strategy of Rhodococcus sp. FXJ9.536.</title>
        <authorList>
            <person name="Huang J."/>
            <person name="Huang Y."/>
        </authorList>
    </citation>
    <scope>NUCLEOTIDE SEQUENCE [LARGE SCALE GENOMIC DNA]</scope>
    <source>
        <strain evidence="5 6">FXJ9.536</strain>
    </source>
</reference>
<dbReference type="Pfam" id="PF00202">
    <property type="entry name" value="Aminotran_3"/>
    <property type="match status" value="1"/>
</dbReference>
<dbReference type="PANTHER" id="PTHR11986">
    <property type="entry name" value="AMINOTRANSFERASE CLASS III"/>
    <property type="match status" value="1"/>
</dbReference>
<evidence type="ECO:0000256" key="3">
    <source>
        <dbReference type="ARBA" id="ARBA00022898"/>
    </source>
</evidence>
<protein>
    <submittedName>
        <fullName evidence="5">Aminotransferase class III-fold pyridoxal phosphate-dependent enzyme</fullName>
    </submittedName>
</protein>
<proteinExistence type="inferred from homology"/>
<evidence type="ECO:0000313" key="5">
    <source>
        <dbReference type="EMBL" id="MCQ4117672.1"/>
    </source>
</evidence>
<comment type="caution">
    <text evidence="5">The sequence shown here is derived from an EMBL/GenBank/DDBJ whole genome shotgun (WGS) entry which is preliminary data.</text>
</comment>
<keyword evidence="3 4" id="KW-0663">Pyridoxal phosphate</keyword>
<dbReference type="Gene3D" id="3.40.640.10">
    <property type="entry name" value="Type I PLP-dependent aspartate aminotransferase-like (Major domain)"/>
    <property type="match status" value="1"/>
</dbReference>
<organism evidence="5 6">
    <name type="scientific">Rhodococcus tibetensis</name>
    <dbReference type="NCBI Taxonomy" id="2965064"/>
    <lineage>
        <taxon>Bacteria</taxon>
        <taxon>Bacillati</taxon>
        <taxon>Actinomycetota</taxon>
        <taxon>Actinomycetes</taxon>
        <taxon>Mycobacteriales</taxon>
        <taxon>Nocardiaceae</taxon>
        <taxon>Rhodococcus</taxon>
    </lineage>
</organism>
<dbReference type="CDD" id="cd00610">
    <property type="entry name" value="OAT_like"/>
    <property type="match status" value="1"/>
</dbReference>
<dbReference type="EMBL" id="JANFQF010000001">
    <property type="protein sequence ID" value="MCQ4117672.1"/>
    <property type="molecule type" value="Genomic_DNA"/>
</dbReference>
<sequence length="413" mass="43701">MTRLSPLLAQATPVTVDHGEGCYLYGTDGHRYLDFTAGIGVTSTGHCHPHVVEAARRQVGSLIHGQYTTVMHQPMLELVDRLGSVLPENLDSLFFANSGSEAVEASLRLARQSTGRPNVIVFHGGFHGRTVATATMTTSGTRFSAGFSPLMGGVHVAPFPNAYRYGWSEEEATAFALKELDYIFATLTAPNETAAFVVEPVLGEGGYVPGNTAFFQGLRERADRYGILLVIDEIQTGFGRTGKFFGHQHFDVRPDIITIAKGLASGFPLSGIAASEELMAKGWPGSQGGTYGGNAVSCAAAVATLEVIEKEDLVANAAARGVQLLDGARARAIDGIGDVRGLGLLVGSEFTAADGSADRTKASAAQQLAAKKGLLLLTCGAHMNVVRMIPPLIVTAEQIEDALKIWSEVLDEI</sequence>
<evidence type="ECO:0000256" key="2">
    <source>
        <dbReference type="ARBA" id="ARBA00008954"/>
    </source>
</evidence>
<evidence type="ECO:0000256" key="1">
    <source>
        <dbReference type="ARBA" id="ARBA00001933"/>
    </source>
</evidence>
<dbReference type="PIRSF" id="PIRSF000521">
    <property type="entry name" value="Transaminase_4ab_Lys_Orn"/>
    <property type="match status" value="1"/>
</dbReference>